<dbReference type="RefSeq" id="XP_005835571.1">
    <property type="nucleotide sequence ID" value="XM_005835514.1"/>
</dbReference>
<dbReference type="HOGENOM" id="CLU_270383_0_0_1"/>
<dbReference type="InterPro" id="IPR002048">
    <property type="entry name" value="EF_hand_dom"/>
</dbReference>
<feature type="region of interest" description="Disordered" evidence="1">
    <location>
        <begin position="1153"/>
        <end position="1189"/>
    </location>
</feature>
<accession>L1JJB4</accession>
<evidence type="ECO:0000259" key="2">
    <source>
        <dbReference type="PROSITE" id="PS50222"/>
    </source>
</evidence>
<feature type="compositionally biased region" description="Low complexity" evidence="1">
    <location>
        <begin position="744"/>
        <end position="763"/>
    </location>
</feature>
<dbReference type="PaxDb" id="55529-EKX48591"/>
<dbReference type="AlphaFoldDB" id="L1JJB4"/>
<reference evidence="4" key="3">
    <citation type="submission" date="2016-03" db="UniProtKB">
        <authorList>
            <consortium name="EnsemblProtists"/>
        </authorList>
    </citation>
    <scope>IDENTIFICATION</scope>
</reference>
<feature type="compositionally biased region" description="Polar residues" evidence="1">
    <location>
        <begin position="565"/>
        <end position="579"/>
    </location>
</feature>
<evidence type="ECO:0000313" key="3">
    <source>
        <dbReference type="EMBL" id="EKX48591.1"/>
    </source>
</evidence>
<organism evidence="3">
    <name type="scientific">Guillardia theta (strain CCMP2712)</name>
    <name type="common">Cryptophyte</name>
    <dbReference type="NCBI Taxonomy" id="905079"/>
    <lineage>
        <taxon>Eukaryota</taxon>
        <taxon>Cryptophyceae</taxon>
        <taxon>Pyrenomonadales</taxon>
        <taxon>Geminigeraceae</taxon>
        <taxon>Guillardia</taxon>
    </lineage>
</organism>
<evidence type="ECO:0000313" key="4">
    <source>
        <dbReference type="EnsemblProtists" id="EKX48591"/>
    </source>
</evidence>
<dbReference type="EnsemblProtists" id="EKX48591">
    <property type="protein sequence ID" value="EKX48591"/>
    <property type="gene ID" value="GUITHDRAFT_162403"/>
</dbReference>
<dbReference type="OrthoDB" id="10688150at2759"/>
<dbReference type="Gene3D" id="1.10.238.10">
    <property type="entry name" value="EF-hand"/>
    <property type="match status" value="1"/>
</dbReference>
<feature type="domain" description="EF-hand" evidence="2">
    <location>
        <begin position="60"/>
        <end position="95"/>
    </location>
</feature>
<keyword evidence="5" id="KW-1185">Reference proteome</keyword>
<feature type="compositionally biased region" description="Basic and acidic residues" evidence="1">
    <location>
        <begin position="1159"/>
        <end position="1168"/>
    </location>
</feature>
<reference evidence="5" key="2">
    <citation type="submission" date="2012-11" db="EMBL/GenBank/DDBJ databases">
        <authorList>
            <person name="Kuo A."/>
            <person name="Curtis B.A."/>
            <person name="Tanifuji G."/>
            <person name="Burki F."/>
            <person name="Gruber A."/>
            <person name="Irimia M."/>
            <person name="Maruyama S."/>
            <person name="Arias M.C."/>
            <person name="Ball S.G."/>
            <person name="Gile G.H."/>
            <person name="Hirakawa Y."/>
            <person name="Hopkins J.F."/>
            <person name="Rensing S.A."/>
            <person name="Schmutz J."/>
            <person name="Symeonidi A."/>
            <person name="Elias M."/>
            <person name="Eveleigh R.J."/>
            <person name="Herman E.K."/>
            <person name="Klute M.J."/>
            <person name="Nakayama T."/>
            <person name="Obornik M."/>
            <person name="Reyes-Prieto A."/>
            <person name="Armbrust E.V."/>
            <person name="Aves S.J."/>
            <person name="Beiko R.G."/>
            <person name="Coutinho P."/>
            <person name="Dacks J.B."/>
            <person name="Durnford D.G."/>
            <person name="Fast N.M."/>
            <person name="Green B.R."/>
            <person name="Grisdale C."/>
            <person name="Hempe F."/>
            <person name="Henrissat B."/>
            <person name="Hoppner M.P."/>
            <person name="Ishida K.-I."/>
            <person name="Kim E."/>
            <person name="Koreny L."/>
            <person name="Kroth P.G."/>
            <person name="Liu Y."/>
            <person name="Malik S.-B."/>
            <person name="Maier U.G."/>
            <person name="McRose D."/>
            <person name="Mock T."/>
            <person name="Neilson J.A."/>
            <person name="Onodera N.T."/>
            <person name="Poole A.M."/>
            <person name="Pritham E.J."/>
            <person name="Richards T.A."/>
            <person name="Rocap G."/>
            <person name="Roy S.W."/>
            <person name="Sarai C."/>
            <person name="Schaack S."/>
            <person name="Shirato S."/>
            <person name="Slamovits C.H."/>
            <person name="Spencer D.F."/>
            <person name="Suzuki S."/>
            <person name="Worden A.Z."/>
            <person name="Zauner S."/>
            <person name="Barry K."/>
            <person name="Bell C."/>
            <person name="Bharti A.K."/>
            <person name="Crow J.A."/>
            <person name="Grimwood J."/>
            <person name="Kramer R."/>
            <person name="Lindquist E."/>
            <person name="Lucas S."/>
            <person name="Salamov A."/>
            <person name="McFadden G.I."/>
            <person name="Lane C.E."/>
            <person name="Keeling P.J."/>
            <person name="Gray M.W."/>
            <person name="Grigoriev I.V."/>
            <person name="Archibald J.M."/>
        </authorList>
    </citation>
    <scope>NUCLEOTIDE SEQUENCE</scope>
    <source>
        <strain evidence="5">CCMP2712</strain>
    </source>
</reference>
<dbReference type="EMBL" id="JH992985">
    <property type="protein sequence ID" value="EKX48591.1"/>
    <property type="molecule type" value="Genomic_DNA"/>
</dbReference>
<feature type="compositionally biased region" description="Basic and acidic residues" evidence="1">
    <location>
        <begin position="770"/>
        <end position="807"/>
    </location>
</feature>
<feature type="region of interest" description="Disordered" evidence="1">
    <location>
        <begin position="544"/>
        <end position="592"/>
    </location>
</feature>
<feature type="region of interest" description="Disordered" evidence="1">
    <location>
        <begin position="1048"/>
        <end position="1106"/>
    </location>
</feature>
<dbReference type="Proteomes" id="UP000011087">
    <property type="component" value="Unassembled WGS sequence"/>
</dbReference>
<dbReference type="InterPro" id="IPR011992">
    <property type="entry name" value="EF-hand-dom_pair"/>
</dbReference>
<dbReference type="SUPFAM" id="SSF47473">
    <property type="entry name" value="EF-hand"/>
    <property type="match status" value="1"/>
</dbReference>
<evidence type="ECO:0000313" key="5">
    <source>
        <dbReference type="Proteomes" id="UP000011087"/>
    </source>
</evidence>
<dbReference type="PROSITE" id="PS50222">
    <property type="entry name" value="EF_HAND_2"/>
    <property type="match status" value="1"/>
</dbReference>
<feature type="compositionally biased region" description="Basic and acidic residues" evidence="1">
    <location>
        <begin position="915"/>
        <end position="944"/>
    </location>
</feature>
<feature type="region of interest" description="Disordered" evidence="1">
    <location>
        <begin position="909"/>
        <end position="967"/>
    </location>
</feature>
<dbReference type="GO" id="GO:0005509">
    <property type="term" value="F:calcium ion binding"/>
    <property type="evidence" value="ECO:0007669"/>
    <property type="project" value="InterPro"/>
</dbReference>
<feature type="region of interest" description="Disordered" evidence="1">
    <location>
        <begin position="293"/>
        <end position="335"/>
    </location>
</feature>
<feature type="non-terminal residue" evidence="3">
    <location>
        <position position="1205"/>
    </location>
</feature>
<sequence length="1205" mass="134520">MKEASSQEVKLNANAVNLLRDVYEAYCVTQQQRPGGSKIELGVRGWETFCSDCELVGGNLTLPALRKIFEEEDKDGRGLLSFESFLRALSAVSDNMFEDEDDAMSRLVYFKVIKFGRLTRSSGREKEEGEEEDEVSWDDSRFSFRAAPSEESAQLLKQHLECSKESAKLSTLGPLLVGAYLYYKGSSPLLSLQGMVQICFDLGIVPSLLSYTQVQARFRAFCSSSPPEPQGLNYVGMMRCLRACADSAFRGDPSGKDSTTMLVERMISPPMLSREVDKPRSYFAMESRKVGGQLGVSRQDEEEEREKGRRAREAGLQLGGDSGSSGQEEGEDKELERALQRLEEELKRQMDELASKYAEKEVGIKRQREAARKQLEEECAMKLLESESRLYLNLSKFHPSQQLLDLKSKARALQVAKHASASERIEVEEEVRVRETEEREKFREKVRMEHQVLHARVKMEVEKAKTRFEEETQSLQGETLALMETDFQSMRQKYETKRAALQQLHARSKTSEASKFAFLSAIAEKSKGRKTSVPPLDLHLKLDSSHANQLDSSRRRGGGGGGGTQRSARSTASQPSLAPTTPRARQKAGGGRRATEMLQRVLREIFDNVLEAFVFLDMDGSDCILRYQLARQMQRIAPHVSFEQVCWEQVMVEVDGKSSNNSIPLLKFVQHFSWPDGIADRQREYEKLKLNRREVLAKFERWRRSKLDEVTNAFVAKKPAGTVEAKRAESKTIMATSPRPPPSCVDDSSVSSCKVPDLSSSSSAFRAKSAPRERPSQSKLDRLVRGEEVSRRGARGAHDGDGGETRRKAWVSDAVRDAEVKKLEREKRKLAVQLLDAERKLALASSAAAAEGDEAKGSLSSSRRHSSRAQARSPPPFVGPKGAYKEEKSVAMFEEGAANFVVSKTGLWAPVPRGAAEKSNEEDSKMPRPGDGEEREAAGMKEVRPQQGVGGGAGEERQTASHPPLAALASRQDDWLDTCIQMISGFVGQDLEKREASQTEERYHSLAQIRPEGQGRVSGSLEEAISFASDQSPSHLLADHPTRSLVDPTWSPLELDQSAPPRPRPVEMDTSAHWDISPGSGDMRASSSLPSRFQAAVAEQEEEDQVPVASLEEDFNGYQELTITDVLGERRKEQMLPWSLDVAMRATIQEMSGDLEQAEDAREQDKPHGHNRQQVAARAGKEEETASHIARKQAWFKKKLVLTRR</sequence>
<evidence type="ECO:0000256" key="1">
    <source>
        <dbReference type="SAM" id="MobiDB-lite"/>
    </source>
</evidence>
<reference evidence="3 5" key="1">
    <citation type="journal article" date="2012" name="Nature">
        <title>Algal genomes reveal evolutionary mosaicism and the fate of nucleomorphs.</title>
        <authorList>
            <consortium name="DOE Joint Genome Institute"/>
            <person name="Curtis B.A."/>
            <person name="Tanifuji G."/>
            <person name="Burki F."/>
            <person name="Gruber A."/>
            <person name="Irimia M."/>
            <person name="Maruyama S."/>
            <person name="Arias M.C."/>
            <person name="Ball S.G."/>
            <person name="Gile G.H."/>
            <person name="Hirakawa Y."/>
            <person name="Hopkins J.F."/>
            <person name="Kuo A."/>
            <person name="Rensing S.A."/>
            <person name="Schmutz J."/>
            <person name="Symeonidi A."/>
            <person name="Elias M."/>
            <person name="Eveleigh R.J."/>
            <person name="Herman E.K."/>
            <person name="Klute M.J."/>
            <person name="Nakayama T."/>
            <person name="Obornik M."/>
            <person name="Reyes-Prieto A."/>
            <person name="Armbrust E.V."/>
            <person name="Aves S.J."/>
            <person name="Beiko R.G."/>
            <person name="Coutinho P."/>
            <person name="Dacks J.B."/>
            <person name="Durnford D.G."/>
            <person name="Fast N.M."/>
            <person name="Green B.R."/>
            <person name="Grisdale C.J."/>
            <person name="Hempel F."/>
            <person name="Henrissat B."/>
            <person name="Hoppner M.P."/>
            <person name="Ishida K."/>
            <person name="Kim E."/>
            <person name="Koreny L."/>
            <person name="Kroth P.G."/>
            <person name="Liu Y."/>
            <person name="Malik S.B."/>
            <person name="Maier U.G."/>
            <person name="McRose D."/>
            <person name="Mock T."/>
            <person name="Neilson J.A."/>
            <person name="Onodera N.T."/>
            <person name="Poole A.M."/>
            <person name="Pritham E.J."/>
            <person name="Richards T.A."/>
            <person name="Rocap G."/>
            <person name="Roy S.W."/>
            <person name="Sarai C."/>
            <person name="Schaack S."/>
            <person name="Shirato S."/>
            <person name="Slamovits C.H."/>
            <person name="Spencer D.F."/>
            <person name="Suzuki S."/>
            <person name="Worden A.Z."/>
            <person name="Zauner S."/>
            <person name="Barry K."/>
            <person name="Bell C."/>
            <person name="Bharti A.K."/>
            <person name="Crow J.A."/>
            <person name="Grimwood J."/>
            <person name="Kramer R."/>
            <person name="Lindquist E."/>
            <person name="Lucas S."/>
            <person name="Salamov A."/>
            <person name="McFadden G.I."/>
            <person name="Lane C.E."/>
            <person name="Keeling P.J."/>
            <person name="Gray M.W."/>
            <person name="Grigoriev I.V."/>
            <person name="Archibald J.M."/>
        </authorList>
    </citation>
    <scope>NUCLEOTIDE SEQUENCE</scope>
    <source>
        <strain evidence="3 5">CCMP2712</strain>
    </source>
</reference>
<feature type="region of interest" description="Disordered" evidence="1">
    <location>
        <begin position="844"/>
        <end position="883"/>
    </location>
</feature>
<proteinExistence type="predicted"/>
<dbReference type="KEGG" id="gtt:GUITHDRAFT_162403"/>
<feature type="region of interest" description="Disordered" evidence="1">
    <location>
        <begin position="720"/>
        <end position="813"/>
    </location>
</feature>
<gene>
    <name evidence="3" type="ORF">GUITHDRAFT_162403</name>
</gene>
<protein>
    <recommendedName>
        <fullName evidence="2">EF-hand domain-containing protein</fullName>
    </recommendedName>
</protein>
<name>L1JJB4_GUITC</name>
<dbReference type="GeneID" id="17305198"/>